<reference evidence="6 7" key="1">
    <citation type="submission" date="2022-06" db="EMBL/GenBank/DDBJ databases">
        <title>A taxonomic note on the genus Prevotella: Description of four novel genera and emended description of the genera Hallella and Xylanibacter.</title>
        <authorList>
            <person name="Hitch T.C.A."/>
        </authorList>
    </citation>
    <scope>NUCLEOTIDE SEQUENCE [LARGE SCALE GENOMIC DNA]</scope>
    <source>
        <strain evidence="6 7">DSM 100619</strain>
    </source>
</reference>
<dbReference type="InterPro" id="IPR017937">
    <property type="entry name" value="Thioredoxin_CS"/>
</dbReference>
<gene>
    <name evidence="6" type="ORF">NG821_08045</name>
</gene>
<dbReference type="PANTHER" id="PTHR42852:SF6">
    <property type="entry name" value="THIOL:DISULFIDE INTERCHANGE PROTEIN DSBE"/>
    <property type="match status" value="1"/>
</dbReference>
<dbReference type="PANTHER" id="PTHR42852">
    <property type="entry name" value="THIOL:DISULFIDE INTERCHANGE PROTEIN DSBE"/>
    <property type="match status" value="1"/>
</dbReference>
<dbReference type="InterPro" id="IPR013740">
    <property type="entry name" value="Redoxin"/>
</dbReference>
<evidence type="ECO:0000313" key="7">
    <source>
        <dbReference type="Proteomes" id="UP001204015"/>
    </source>
</evidence>
<dbReference type="CDD" id="cd02966">
    <property type="entry name" value="TlpA_like_family"/>
    <property type="match status" value="1"/>
</dbReference>
<name>A0ABT1BXI0_9BACT</name>
<keyword evidence="3" id="KW-1015">Disulfide bond</keyword>
<keyword evidence="4" id="KW-0676">Redox-active center</keyword>
<dbReference type="Pfam" id="PF08534">
    <property type="entry name" value="Redoxin"/>
    <property type="match status" value="1"/>
</dbReference>
<dbReference type="PROSITE" id="PS51352">
    <property type="entry name" value="THIOREDOXIN_2"/>
    <property type="match status" value="1"/>
</dbReference>
<comment type="subcellular location">
    <subcellularLocation>
        <location evidence="1">Cell envelope</location>
    </subcellularLocation>
</comment>
<dbReference type="Gene3D" id="3.40.30.10">
    <property type="entry name" value="Glutaredoxin"/>
    <property type="match status" value="1"/>
</dbReference>
<dbReference type="SUPFAM" id="SSF52833">
    <property type="entry name" value="Thioredoxin-like"/>
    <property type="match status" value="1"/>
</dbReference>
<keyword evidence="7" id="KW-1185">Reference proteome</keyword>
<evidence type="ECO:0000256" key="1">
    <source>
        <dbReference type="ARBA" id="ARBA00004196"/>
    </source>
</evidence>
<dbReference type="Proteomes" id="UP001204015">
    <property type="component" value="Unassembled WGS sequence"/>
</dbReference>
<dbReference type="Pfam" id="PF14289">
    <property type="entry name" value="DUF4369"/>
    <property type="match status" value="1"/>
</dbReference>
<dbReference type="EMBL" id="JAMXLY010000028">
    <property type="protein sequence ID" value="MCO6025791.1"/>
    <property type="molecule type" value="Genomic_DNA"/>
</dbReference>
<evidence type="ECO:0000256" key="4">
    <source>
        <dbReference type="ARBA" id="ARBA00023284"/>
    </source>
</evidence>
<evidence type="ECO:0000256" key="2">
    <source>
        <dbReference type="ARBA" id="ARBA00022748"/>
    </source>
</evidence>
<dbReference type="InterPro" id="IPR036249">
    <property type="entry name" value="Thioredoxin-like_sf"/>
</dbReference>
<protein>
    <submittedName>
        <fullName evidence="6">AhpC/TSA family protein</fullName>
    </submittedName>
</protein>
<proteinExistence type="predicted"/>
<feature type="domain" description="Thioredoxin" evidence="5">
    <location>
        <begin position="246"/>
        <end position="375"/>
    </location>
</feature>
<sequence>MKIYLVLSLLLAPSLLWGQGYHIRGQISGLQDGDTVQINEISHKWKAPLAETVVRSGEFSFSGDQSDPRGVYVQVKGCNGAVPLILDNHQIVLSGTAARNDSQKIPFYRFQVKVSGSPLTDELNEKLKVRVALDSQYADYHRRYADISNQVNKAAAAHDSAEMKRLMATPEYSAFVREDHRFFTAVDSTYSALFAQNKNSWWGPFLMEATLSYFSDEQKPAYELLTENAKNSYYGKMVHDELYPADYTGKKVPDFTVSDGKTLKDLLAGKKYVLIDFWASWCVPCRREIPNLKKLYALYASKGFQIVSLSIDRDAAAWKKAKAEENMPWPGYLDTQGISGKYGVRFIPMMFLVDHEGRLVSDKLRGEELAQKLSELFHE</sequence>
<evidence type="ECO:0000259" key="5">
    <source>
        <dbReference type="PROSITE" id="PS51352"/>
    </source>
</evidence>
<organism evidence="6 7">
    <name type="scientific">Segatella cerevisiae</name>
    <dbReference type="NCBI Taxonomy" id="2053716"/>
    <lineage>
        <taxon>Bacteria</taxon>
        <taxon>Pseudomonadati</taxon>
        <taxon>Bacteroidota</taxon>
        <taxon>Bacteroidia</taxon>
        <taxon>Bacteroidales</taxon>
        <taxon>Prevotellaceae</taxon>
        <taxon>Segatella</taxon>
    </lineage>
</organism>
<dbReference type="InterPro" id="IPR025380">
    <property type="entry name" value="DUF4369"/>
</dbReference>
<evidence type="ECO:0000256" key="3">
    <source>
        <dbReference type="ARBA" id="ARBA00023157"/>
    </source>
</evidence>
<dbReference type="InterPro" id="IPR050553">
    <property type="entry name" value="Thioredoxin_ResA/DsbE_sf"/>
</dbReference>
<accession>A0ABT1BXI0</accession>
<dbReference type="RefSeq" id="WP_252761147.1">
    <property type="nucleotide sequence ID" value="NZ_JAMXLY010000028.1"/>
</dbReference>
<comment type="caution">
    <text evidence="6">The sequence shown here is derived from an EMBL/GenBank/DDBJ whole genome shotgun (WGS) entry which is preliminary data.</text>
</comment>
<keyword evidence="2" id="KW-0201">Cytochrome c-type biogenesis</keyword>
<dbReference type="PROSITE" id="PS00194">
    <property type="entry name" value="THIOREDOXIN_1"/>
    <property type="match status" value="1"/>
</dbReference>
<dbReference type="InterPro" id="IPR013766">
    <property type="entry name" value="Thioredoxin_domain"/>
</dbReference>
<evidence type="ECO:0000313" key="6">
    <source>
        <dbReference type="EMBL" id="MCO6025791.1"/>
    </source>
</evidence>